<comment type="subcellular location">
    <subcellularLocation>
        <location evidence="2">Cytoplasm</location>
    </subcellularLocation>
    <subcellularLocation>
        <location evidence="1">Nucleus</location>
    </subcellularLocation>
</comment>
<organism evidence="11 12">
    <name type="scientific">Scheffersomyces stipitis (strain ATCC 58785 / CBS 6054 / NBRC 10063 / NRRL Y-11545)</name>
    <name type="common">Yeast</name>
    <name type="synonym">Pichia stipitis</name>
    <dbReference type="NCBI Taxonomy" id="322104"/>
    <lineage>
        <taxon>Eukaryota</taxon>
        <taxon>Fungi</taxon>
        <taxon>Dikarya</taxon>
        <taxon>Ascomycota</taxon>
        <taxon>Saccharomycotina</taxon>
        <taxon>Pichiomycetes</taxon>
        <taxon>Debaryomycetaceae</taxon>
        <taxon>Scheffersomyces</taxon>
    </lineage>
</organism>
<dbReference type="PANTHER" id="PTHR10285">
    <property type="entry name" value="URIDINE KINASE"/>
    <property type="match status" value="1"/>
</dbReference>
<evidence type="ECO:0000256" key="7">
    <source>
        <dbReference type="ARBA" id="ARBA00022840"/>
    </source>
</evidence>
<dbReference type="GeneID" id="4851540"/>
<keyword evidence="4" id="KW-0808">Transferase</keyword>
<dbReference type="FunCoup" id="A3GGZ1">
    <property type="interactions" value="348"/>
</dbReference>
<comment type="similarity">
    <text evidence="9">Belongs to the GLYK kinase family.</text>
</comment>
<comment type="caution">
    <text evidence="11">The sequence shown here is derived from an EMBL/GenBank/DDBJ whole genome shotgun (WGS) entry which is preliminary data.</text>
</comment>
<keyword evidence="5" id="KW-0547">Nucleotide-binding</keyword>
<keyword evidence="3" id="KW-0963">Cytoplasm</keyword>
<dbReference type="HOGENOM" id="CLU_056986_1_0_1"/>
<dbReference type="FunFam" id="3.40.50.300:FF:001691">
    <property type="entry name" value="Probable ATP-dependent kinase TDA10"/>
    <property type="match status" value="1"/>
</dbReference>
<dbReference type="InParanoid" id="A3GGZ1"/>
<gene>
    <name evidence="11" type="ORF">PICST_38956</name>
</gene>
<dbReference type="OrthoDB" id="347435at2759"/>
<dbReference type="InterPro" id="IPR027417">
    <property type="entry name" value="P-loop_NTPase"/>
</dbReference>
<evidence type="ECO:0000256" key="6">
    <source>
        <dbReference type="ARBA" id="ARBA00022777"/>
    </source>
</evidence>
<dbReference type="KEGG" id="pic:PICST_38956"/>
<keyword evidence="6" id="KW-0418">Kinase</keyword>
<accession>A3GGZ1</accession>
<evidence type="ECO:0000256" key="4">
    <source>
        <dbReference type="ARBA" id="ARBA00022679"/>
    </source>
</evidence>
<evidence type="ECO:0000256" key="3">
    <source>
        <dbReference type="ARBA" id="ARBA00022490"/>
    </source>
</evidence>
<evidence type="ECO:0000313" key="11">
    <source>
        <dbReference type="EMBL" id="EAZ63617.2"/>
    </source>
</evidence>
<dbReference type="GO" id="GO:0005737">
    <property type="term" value="C:cytoplasm"/>
    <property type="evidence" value="ECO:0007669"/>
    <property type="project" value="UniProtKB-SubCell"/>
</dbReference>
<dbReference type="eggNOG" id="KOG2878">
    <property type="taxonomic scope" value="Eukaryota"/>
</dbReference>
<evidence type="ECO:0000256" key="8">
    <source>
        <dbReference type="ARBA" id="ARBA00023242"/>
    </source>
</evidence>
<evidence type="ECO:0000259" key="10">
    <source>
        <dbReference type="Pfam" id="PF00485"/>
    </source>
</evidence>
<dbReference type="Proteomes" id="UP000002258">
    <property type="component" value="Chromosome 1"/>
</dbReference>
<dbReference type="EMBL" id="AAVQ01000001">
    <property type="protein sequence ID" value="EAZ63617.2"/>
    <property type="molecule type" value="Genomic_DNA"/>
</dbReference>
<dbReference type="Pfam" id="PF00485">
    <property type="entry name" value="PRK"/>
    <property type="match status" value="1"/>
</dbReference>
<dbReference type="AlphaFoldDB" id="A3GGZ1"/>
<protein>
    <recommendedName>
        <fullName evidence="10">Phosphoribulokinase/uridine kinase domain-containing protein</fullName>
    </recommendedName>
</protein>
<evidence type="ECO:0000256" key="2">
    <source>
        <dbReference type="ARBA" id="ARBA00004496"/>
    </source>
</evidence>
<proteinExistence type="inferred from homology"/>
<dbReference type="RefSeq" id="XP_001387640.2">
    <property type="nucleotide sequence ID" value="XM_001387603.1"/>
</dbReference>
<dbReference type="GO" id="GO:0005524">
    <property type="term" value="F:ATP binding"/>
    <property type="evidence" value="ECO:0007669"/>
    <property type="project" value="UniProtKB-KW"/>
</dbReference>
<reference evidence="11 12" key="1">
    <citation type="journal article" date="2007" name="Nat. Biotechnol.">
        <title>Genome sequence of the lignocellulose-bioconverting and xylose-fermenting yeast Pichia stipitis.</title>
        <authorList>
            <person name="Jeffries T.W."/>
            <person name="Grigoriev I.V."/>
            <person name="Grimwood J."/>
            <person name="Laplaza J.M."/>
            <person name="Aerts A."/>
            <person name="Salamov A."/>
            <person name="Schmutz J."/>
            <person name="Lindquist E."/>
            <person name="Dehal P."/>
            <person name="Shapiro H."/>
            <person name="Jin Y.S."/>
            <person name="Passoth V."/>
            <person name="Richardson P.M."/>
        </authorList>
    </citation>
    <scope>NUCLEOTIDE SEQUENCE [LARGE SCALE GENOMIC DNA]</scope>
    <source>
        <strain evidence="12">ATCC 58785 / CBS 6054 / NBRC 10063 / NRRL Y-11545</strain>
    </source>
</reference>
<dbReference type="STRING" id="322104.A3GGZ1"/>
<dbReference type="InterPro" id="IPR006083">
    <property type="entry name" value="PRK/URK"/>
</dbReference>
<feature type="domain" description="Phosphoribulokinase/uridine kinase" evidence="10">
    <location>
        <begin position="28"/>
        <end position="161"/>
    </location>
</feature>
<evidence type="ECO:0000313" key="12">
    <source>
        <dbReference type="Proteomes" id="UP000002258"/>
    </source>
</evidence>
<evidence type="ECO:0000256" key="1">
    <source>
        <dbReference type="ARBA" id="ARBA00004123"/>
    </source>
</evidence>
<keyword evidence="7" id="KW-0067">ATP-binding</keyword>
<dbReference type="GO" id="GO:0005634">
    <property type="term" value="C:nucleus"/>
    <property type="evidence" value="ECO:0007669"/>
    <property type="project" value="UniProtKB-SubCell"/>
</dbReference>
<keyword evidence="8" id="KW-0539">Nucleus</keyword>
<dbReference type="GO" id="GO:0016301">
    <property type="term" value="F:kinase activity"/>
    <property type="evidence" value="ECO:0007669"/>
    <property type="project" value="UniProtKB-KW"/>
</dbReference>
<name>A3GGZ1_PICST</name>
<evidence type="ECO:0000256" key="5">
    <source>
        <dbReference type="ARBA" id="ARBA00022741"/>
    </source>
</evidence>
<keyword evidence="12" id="KW-1185">Reference proteome</keyword>
<dbReference type="SUPFAM" id="SSF52540">
    <property type="entry name" value="P-loop containing nucleoside triphosphate hydrolases"/>
    <property type="match status" value="1"/>
</dbReference>
<dbReference type="Gene3D" id="3.40.50.300">
    <property type="entry name" value="P-loop containing nucleotide triphosphate hydrolases"/>
    <property type="match status" value="1"/>
</dbReference>
<sequence length="292" mass="33229">MTTLSISIEFLSSAIRNYDPATADKPLVIGISGPQGSGKSYLTKQLTDALKEKFPILNIVSFSSDDLYLTHEAQNKLNEIAKTDNNKLLQGRGLPGTHDLELATKVFDSLINSGADRHVVKIPSYNKAAFNGEGDRASEDKWTSVTSPANIVIFEGWFNGFRPLHIDQVRLKFLTSDPSDILQRHRLYQLESINLGLEEYAKLWDLFDKFIFIETPDINNVYKWRIEQEHELIQANGVGMNDEQVVKFVDRYMPVYRLYYKKMCTEGTVKEKDSNLSLVIDENRNVVSSRTL</sequence>
<dbReference type="OMA" id="FWRSLHP"/>
<evidence type="ECO:0000256" key="9">
    <source>
        <dbReference type="ARBA" id="ARBA00061312"/>
    </source>
</evidence>